<dbReference type="Proteomes" id="UP001596500">
    <property type="component" value="Unassembled WGS sequence"/>
</dbReference>
<organism evidence="1 2">
    <name type="scientific">Laceyella putida</name>
    <dbReference type="NCBI Taxonomy" id="110101"/>
    <lineage>
        <taxon>Bacteria</taxon>
        <taxon>Bacillati</taxon>
        <taxon>Bacillota</taxon>
        <taxon>Bacilli</taxon>
        <taxon>Bacillales</taxon>
        <taxon>Thermoactinomycetaceae</taxon>
        <taxon>Laceyella</taxon>
    </lineage>
</organism>
<dbReference type="Gene3D" id="3.40.1440.10">
    <property type="entry name" value="GIY-YIG endonuclease"/>
    <property type="match status" value="1"/>
</dbReference>
<evidence type="ECO:0000313" key="1">
    <source>
        <dbReference type="EMBL" id="MFC7442224.1"/>
    </source>
</evidence>
<gene>
    <name evidence="1" type="ORF">ACFQNG_14110</name>
</gene>
<dbReference type="CDD" id="cd10451">
    <property type="entry name" value="GIY-YIG_LuxR_like"/>
    <property type="match status" value="1"/>
</dbReference>
<reference evidence="2" key="1">
    <citation type="journal article" date="2019" name="Int. J. Syst. Evol. Microbiol.">
        <title>The Global Catalogue of Microorganisms (GCM) 10K type strain sequencing project: providing services to taxonomists for standard genome sequencing and annotation.</title>
        <authorList>
            <consortium name="The Broad Institute Genomics Platform"/>
            <consortium name="The Broad Institute Genome Sequencing Center for Infectious Disease"/>
            <person name="Wu L."/>
            <person name="Ma J."/>
        </authorList>
    </citation>
    <scope>NUCLEOTIDE SEQUENCE [LARGE SCALE GENOMIC DNA]</scope>
    <source>
        <strain evidence="2">CGMCC 1.12942</strain>
    </source>
</reference>
<dbReference type="InterPro" id="IPR035901">
    <property type="entry name" value="GIY-YIG_endonuc_sf"/>
</dbReference>
<comment type="caution">
    <text evidence="1">The sequence shown here is derived from an EMBL/GenBank/DDBJ whole genome shotgun (WGS) entry which is preliminary data.</text>
</comment>
<dbReference type="RefSeq" id="WP_379865962.1">
    <property type="nucleotide sequence ID" value="NZ_JBHTBW010000046.1"/>
</dbReference>
<keyword evidence="2" id="KW-1185">Reference proteome</keyword>
<accession>A0ABW2RN06</accession>
<sequence>MDKQKRKQIAKNYKQTHRPMGVYQIANQANGKILIGGSMNLDSIFNREKFVLSLGRHSNRALQADWNHYGEEAFTFDILEQIKPQEEIILHFDELNKYRDELKKLEQKWLDRLQPYHDRGYNLPKKSRNAGQP</sequence>
<dbReference type="EMBL" id="JBHTBW010000046">
    <property type="protein sequence ID" value="MFC7442224.1"/>
    <property type="molecule type" value="Genomic_DNA"/>
</dbReference>
<protein>
    <submittedName>
        <fullName evidence="1">GIY-YIG nuclease family protein</fullName>
    </submittedName>
</protein>
<name>A0ABW2RN06_9BACL</name>
<dbReference type="SUPFAM" id="SSF82771">
    <property type="entry name" value="GIY-YIG endonuclease"/>
    <property type="match status" value="1"/>
</dbReference>
<proteinExistence type="predicted"/>
<evidence type="ECO:0000313" key="2">
    <source>
        <dbReference type="Proteomes" id="UP001596500"/>
    </source>
</evidence>